<gene>
    <name evidence="1" type="ORF">DAPPUDRAFT_271722</name>
</gene>
<dbReference type="EMBL" id="GL734079">
    <property type="protein sequence ID" value="EFX61824.1"/>
    <property type="molecule type" value="Genomic_DNA"/>
</dbReference>
<dbReference type="PANTHER" id="PTHR14187">
    <property type="entry name" value="ALPHA KINASE/ELONGATION FACTOR 2 KINASE"/>
    <property type="match status" value="1"/>
</dbReference>
<dbReference type="STRING" id="6669.E9I2F6"/>
<dbReference type="HOGENOM" id="CLU_1556839_0_0_1"/>
<name>E9I2F6_DAPPU</name>
<dbReference type="PANTHER" id="PTHR14187:SF46">
    <property type="entry name" value="HEAT SHOCK 70 KDA PROTEIN 12A"/>
    <property type="match status" value="1"/>
</dbReference>
<keyword evidence="2" id="KW-1185">Reference proteome</keyword>
<dbReference type="eggNOG" id="KOG0101">
    <property type="taxonomic scope" value="Eukaryota"/>
</dbReference>
<proteinExistence type="predicted"/>
<dbReference type="OMA" id="WEGPNAK"/>
<protein>
    <submittedName>
        <fullName evidence="1">Uncharacterized protein</fullName>
    </submittedName>
</protein>
<evidence type="ECO:0000313" key="1">
    <source>
        <dbReference type="EMBL" id="EFX61824.1"/>
    </source>
</evidence>
<organism evidence="1 2">
    <name type="scientific">Daphnia pulex</name>
    <name type="common">Water flea</name>
    <dbReference type="NCBI Taxonomy" id="6669"/>
    <lineage>
        <taxon>Eukaryota</taxon>
        <taxon>Metazoa</taxon>
        <taxon>Ecdysozoa</taxon>
        <taxon>Arthropoda</taxon>
        <taxon>Crustacea</taxon>
        <taxon>Branchiopoda</taxon>
        <taxon>Diplostraca</taxon>
        <taxon>Cladocera</taxon>
        <taxon>Anomopoda</taxon>
        <taxon>Daphniidae</taxon>
        <taxon>Daphnia</taxon>
    </lineage>
</organism>
<dbReference type="OrthoDB" id="2963168at2759"/>
<dbReference type="Gene3D" id="3.30.420.40">
    <property type="match status" value="1"/>
</dbReference>
<evidence type="ECO:0000313" key="2">
    <source>
        <dbReference type="Proteomes" id="UP000000305"/>
    </source>
</evidence>
<accession>E9I2F6</accession>
<dbReference type="KEGG" id="dpx:DAPPUDRAFT_271722"/>
<reference evidence="1 2" key="1">
    <citation type="journal article" date="2011" name="Science">
        <title>The ecoresponsive genome of Daphnia pulex.</title>
        <authorList>
            <person name="Colbourne J.K."/>
            <person name="Pfrender M.E."/>
            <person name="Gilbert D."/>
            <person name="Thomas W.K."/>
            <person name="Tucker A."/>
            <person name="Oakley T.H."/>
            <person name="Tokishita S."/>
            <person name="Aerts A."/>
            <person name="Arnold G.J."/>
            <person name="Basu M.K."/>
            <person name="Bauer D.J."/>
            <person name="Caceres C.E."/>
            <person name="Carmel L."/>
            <person name="Casola C."/>
            <person name="Choi J.H."/>
            <person name="Detter J.C."/>
            <person name="Dong Q."/>
            <person name="Dusheyko S."/>
            <person name="Eads B.D."/>
            <person name="Frohlich T."/>
            <person name="Geiler-Samerotte K.A."/>
            <person name="Gerlach D."/>
            <person name="Hatcher P."/>
            <person name="Jogdeo S."/>
            <person name="Krijgsveld J."/>
            <person name="Kriventseva E.V."/>
            <person name="Kultz D."/>
            <person name="Laforsch C."/>
            <person name="Lindquist E."/>
            <person name="Lopez J."/>
            <person name="Manak J.R."/>
            <person name="Muller J."/>
            <person name="Pangilinan J."/>
            <person name="Patwardhan R.P."/>
            <person name="Pitluck S."/>
            <person name="Pritham E.J."/>
            <person name="Rechtsteiner A."/>
            <person name="Rho M."/>
            <person name="Rogozin I.B."/>
            <person name="Sakarya O."/>
            <person name="Salamov A."/>
            <person name="Schaack S."/>
            <person name="Shapiro H."/>
            <person name="Shiga Y."/>
            <person name="Skalitzky C."/>
            <person name="Smith Z."/>
            <person name="Souvorov A."/>
            <person name="Sung W."/>
            <person name="Tang Z."/>
            <person name="Tsuchiya D."/>
            <person name="Tu H."/>
            <person name="Vos H."/>
            <person name="Wang M."/>
            <person name="Wolf Y.I."/>
            <person name="Yamagata H."/>
            <person name="Yamada T."/>
            <person name="Ye Y."/>
            <person name="Shaw J.R."/>
            <person name="Andrews J."/>
            <person name="Crease T.J."/>
            <person name="Tang H."/>
            <person name="Lucas S.M."/>
            <person name="Robertson H.M."/>
            <person name="Bork P."/>
            <person name="Koonin E.V."/>
            <person name="Zdobnov E.M."/>
            <person name="Grigoriev I.V."/>
            <person name="Lynch M."/>
            <person name="Boore J.L."/>
        </authorList>
    </citation>
    <scope>NUCLEOTIDE SEQUENCE [LARGE SCALE GENOMIC DNA]</scope>
</reference>
<dbReference type="Proteomes" id="UP000000305">
    <property type="component" value="Unassembled WGS sequence"/>
</dbReference>
<sequence length="172" mass="19967">MLLARWESQDLGRDYEEPALGYSPIVVVLLNNVPQAKDFGTTYLGYAFSFIHDPEEIHMMHKWEGPNAKTPTVLLLKPTGQFHSFGYTARDYYHDLPARDRPTRQWLYFYKFKMTLHHQKQLGRSTLLIQAANRVDSLPAVTVFAHDLRLFKEYALRELSDQTAIPGHPHPQ</sequence>
<dbReference type="AlphaFoldDB" id="E9I2F6"/>
<dbReference type="InParanoid" id="E9I2F6"/>